<dbReference type="Pfam" id="PF03816">
    <property type="entry name" value="LytR_cpsA_psr"/>
    <property type="match status" value="1"/>
</dbReference>
<dbReference type="InterPro" id="IPR050922">
    <property type="entry name" value="LytR/CpsA/Psr_CW_biosynth"/>
</dbReference>
<dbReference type="PANTHER" id="PTHR33392:SF6">
    <property type="entry name" value="POLYISOPRENYL-TEICHOIC ACID--PEPTIDOGLYCAN TEICHOIC ACID TRANSFERASE TAGU"/>
    <property type="match status" value="1"/>
</dbReference>
<dbReference type="STRING" id="67344.SAMN05216505_103383"/>
<evidence type="ECO:0000256" key="2">
    <source>
        <dbReference type="SAM" id="MobiDB-lite"/>
    </source>
</evidence>
<sequence length="410" mass="42357">MRGHENQDAGRDESRGAGRDESRGEAGGDAPPSDSEGAGIRPGAGTGGRSDTRPDTRPDARPDPGADVPADPADRRPDRRARALRIAGLALAGVLVLGAGTAGWAYWQLGDNITGVDIDSALGDNRPARGTTSDRGAPASSSASPLPTGSLNILVLGSDARGGGDNRALGGGDSGGARSDTAMVVHLDAGRTAATVVSIPRDTLVERPACPLPDGGTTRPASHAMFNSAYEVGGPVCAVKTAELLTDVRMDHYVEIDFTGFARLVDALGGVTVTTDEDIDDDRSRLDLEAGTHHLDGTDALALARTRYGIGDSSDLGRIGLQHMLVKALLDRTGTQSLLTDPVKLYEVADAVTGSLTTDTGLDSLTELTRFAQSLRGLSSSAVTTLTMPVVPAPWNADRVVADQPEAEEL</sequence>
<protein>
    <submittedName>
        <fullName evidence="5">Transcriptional attenuator, LytR family</fullName>
    </submittedName>
</protein>
<keyword evidence="3" id="KW-0472">Membrane</keyword>
<dbReference type="Proteomes" id="UP000182100">
    <property type="component" value="Unassembled WGS sequence"/>
</dbReference>
<keyword evidence="3" id="KW-0812">Transmembrane</keyword>
<feature type="domain" description="Cell envelope-related transcriptional attenuator" evidence="4">
    <location>
        <begin position="178"/>
        <end position="332"/>
    </location>
</feature>
<keyword evidence="6" id="KW-1185">Reference proteome</keyword>
<evidence type="ECO:0000256" key="3">
    <source>
        <dbReference type="SAM" id="Phobius"/>
    </source>
</evidence>
<keyword evidence="3" id="KW-1133">Transmembrane helix</keyword>
<feature type="region of interest" description="Disordered" evidence="2">
    <location>
        <begin position="124"/>
        <end position="148"/>
    </location>
</feature>
<evidence type="ECO:0000313" key="5">
    <source>
        <dbReference type="EMBL" id="SDC74166.1"/>
    </source>
</evidence>
<evidence type="ECO:0000313" key="6">
    <source>
        <dbReference type="Proteomes" id="UP000182100"/>
    </source>
</evidence>
<dbReference type="NCBIfam" id="TIGR00350">
    <property type="entry name" value="lytR_cpsA_psr"/>
    <property type="match status" value="1"/>
</dbReference>
<organism evidence="5 6">
    <name type="scientific">Streptomyces prasinopilosus</name>
    <dbReference type="NCBI Taxonomy" id="67344"/>
    <lineage>
        <taxon>Bacteria</taxon>
        <taxon>Bacillati</taxon>
        <taxon>Actinomycetota</taxon>
        <taxon>Actinomycetes</taxon>
        <taxon>Kitasatosporales</taxon>
        <taxon>Streptomycetaceae</taxon>
        <taxon>Streptomyces</taxon>
    </lineage>
</organism>
<dbReference type="EMBL" id="FMZK01000003">
    <property type="protein sequence ID" value="SDC74166.1"/>
    <property type="molecule type" value="Genomic_DNA"/>
</dbReference>
<feature type="region of interest" description="Disordered" evidence="2">
    <location>
        <begin position="1"/>
        <end position="79"/>
    </location>
</feature>
<dbReference type="InterPro" id="IPR004474">
    <property type="entry name" value="LytR_CpsA_psr"/>
</dbReference>
<dbReference type="PANTHER" id="PTHR33392">
    <property type="entry name" value="POLYISOPRENYL-TEICHOIC ACID--PEPTIDOGLYCAN TEICHOIC ACID TRANSFERASE TAGU"/>
    <property type="match status" value="1"/>
</dbReference>
<dbReference type="AlphaFoldDB" id="A0A1G6P3U1"/>
<proteinExistence type="inferred from homology"/>
<feature type="compositionally biased region" description="Basic and acidic residues" evidence="2">
    <location>
        <begin position="1"/>
        <end position="26"/>
    </location>
</feature>
<name>A0A1G6P3U1_9ACTN</name>
<reference evidence="6" key="1">
    <citation type="submission" date="2016-10" db="EMBL/GenBank/DDBJ databases">
        <authorList>
            <person name="Varghese N."/>
            <person name="Submissions S."/>
        </authorList>
    </citation>
    <scope>NUCLEOTIDE SEQUENCE [LARGE SCALE GENOMIC DNA]</scope>
    <source>
        <strain evidence="6">CGMCC 4.3504</strain>
    </source>
</reference>
<feature type="transmembrane region" description="Helical" evidence="3">
    <location>
        <begin position="86"/>
        <end position="107"/>
    </location>
</feature>
<dbReference type="Gene3D" id="3.40.630.190">
    <property type="entry name" value="LCP protein"/>
    <property type="match status" value="1"/>
</dbReference>
<gene>
    <name evidence="5" type="ORF">SAMN05216505_103383</name>
</gene>
<feature type="compositionally biased region" description="Low complexity" evidence="2">
    <location>
        <begin position="136"/>
        <end position="148"/>
    </location>
</feature>
<comment type="similarity">
    <text evidence="1">Belongs to the LytR/CpsA/Psr (LCP) family.</text>
</comment>
<evidence type="ECO:0000256" key="1">
    <source>
        <dbReference type="ARBA" id="ARBA00006068"/>
    </source>
</evidence>
<feature type="compositionally biased region" description="Basic and acidic residues" evidence="2">
    <location>
        <begin position="50"/>
        <end position="64"/>
    </location>
</feature>
<accession>A0A1G6P3U1</accession>
<evidence type="ECO:0000259" key="4">
    <source>
        <dbReference type="Pfam" id="PF03816"/>
    </source>
</evidence>